<dbReference type="Gene3D" id="3.30.420.10">
    <property type="entry name" value="Ribonuclease H-like superfamily/Ribonuclease H"/>
    <property type="match status" value="1"/>
</dbReference>
<dbReference type="PANTHER" id="PTHR46060">
    <property type="entry name" value="MARINER MOS1 TRANSPOSASE-LIKE PROTEIN"/>
    <property type="match status" value="1"/>
</dbReference>
<dbReference type="EMBL" id="KQ981153">
    <property type="protein sequence ID" value="KYN08914.1"/>
    <property type="molecule type" value="Genomic_DNA"/>
</dbReference>
<dbReference type="GO" id="GO:0003676">
    <property type="term" value="F:nucleic acid binding"/>
    <property type="evidence" value="ECO:0007669"/>
    <property type="project" value="InterPro"/>
</dbReference>
<gene>
    <name evidence="1" type="ORF">ALC57_18880</name>
</gene>
<protein>
    <recommendedName>
        <fullName evidence="3">Histone-lysine N-methyltransferase SETMAR</fullName>
    </recommendedName>
</protein>
<dbReference type="STRING" id="471704.A0A195D923"/>
<keyword evidence="2" id="KW-1185">Reference proteome</keyword>
<name>A0A195D923_9HYME</name>
<proteinExistence type="predicted"/>
<reference evidence="1 2" key="1">
    <citation type="submission" date="2015-09" db="EMBL/GenBank/DDBJ databases">
        <title>Trachymyrmex cornetzi WGS genome.</title>
        <authorList>
            <person name="Nygaard S."/>
            <person name="Hu H."/>
            <person name="Boomsma J."/>
            <person name="Zhang G."/>
        </authorList>
    </citation>
    <scope>NUCLEOTIDE SEQUENCE [LARGE SCALE GENOMIC DNA]</scope>
    <source>
        <strain evidence="1">Tcor2-1</strain>
        <tissue evidence="1">Whole body</tissue>
    </source>
</reference>
<dbReference type="PANTHER" id="PTHR46060:SF1">
    <property type="entry name" value="MARINER MOS1 TRANSPOSASE-LIKE PROTEIN"/>
    <property type="match status" value="1"/>
</dbReference>
<evidence type="ECO:0000313" key="2">
    <source>
        <dbReference type="Proteomes" id="UP000078492"/>
    </source>
</evidence>
<dbReference type="InterPro" id="IPR036397">
    <property type="entry name" value="RNaseH_sf"/>
</dbReference>
<evidence type="ECO:0000313" key="1">
    <source>
        <dbReference type="EMBL" id="KYN08914.1"/>
    </source>
</evidence>
<dbReference type="InterPro" id="IPR052709">
    <property type="entry name" value="Transposase-MT_Hybrid"/>
</dbReference>
<sequence>DIAPCDFWLFPKLKKPLKGQRFDDKTTVENNATSVLKTIPKSEFQDCFEKWKHRWNRVIQSSGDYFEGCHPPDDLE</sequence>
<dbReference type="AlphaFoldDB" id="A0A195D923"/>
<dbReference type="Proteomes" id="UP000078492">
    <property type="component" value="Unassembled WGS sequence"/>
</dbReference>
<feature type="non-terminal residue" evidence="1">
    <location>
        <position position="1"/>
    </location>
</feature>
<organism evidence="1 2">
    <name type="scientific">Trachymyrmex cornetzi</name>
    <dbReference type="NCBI Taxonomy" id="471704"/>
    <lineage>
        <taxon>Eukaryota</taxon>
        <taxon>Metazoa</taxon>
        <taxon>Ecdysozoa</taxon>
        <taxon>Arthropoda</taxon>
        <taxon>Hexapoda</taxon>
        <taxon>Insecta</taxon>
        <taxon>Pterygota</taxon>
        <taxon>Neoptera</taxon>
        <taxon>Endopterygota</taxon>
        <taxon>Hymenoptera</taxon>
        <taxon>Apocrita</taxon>
        <taxon>Aculeata</taxon>
        <taxon>Formicoidea</taxon>
        <taxon>Formicidae</taxon>
        <taxon>Myrmicinae</taxon>
        <taxon>Trachymyrmex</taxon>
    </lineage>
</organism>
<accession>A0A195D923</accession>
<evidence type="ECO:0008006" key="3">
    <source>
        <dbReference type="Google" id="ProtNLM"/>
    </source>
</evidence>